<sequence>MASFASYKQRLDKINSSLNQIPTRYEIVIVNDVWVNEGDKRRGRAIIRPSESRYRQVDYFRCEIDLELAETKIREVFSLTSEIPLIIRLVTPNIKIS</sequence>
<dbReference type="EMBL" id="JAQOMS010000002">
    <property type="protein sequence ID" value="MDC2888518.1"/>
    <property type="molecule type" value="Genomic_DNA"/>
</dbReference>
<keyword evidence="2" id="KW-1185">Reference proteome</keyword>
<dbReference type="Proteomes" id="UP001528411">
    <property type="component" value="Unassembled WGS sequence"/>
</dbReference>
<protein>
    <recommendedName>
        <fullName evidence="3">30S ribosomal protein S10</fullName>
    </recommendedName>
</protein>
<dbReference type="RefSeq" id="WP_272180121.1">
    <property type="nucleotide sequence ID" value="NZ_JAQOMS010000002.1"/>
</dbReference>
<proteinExistence type="predicted"/>
<reference evidence="1 2" key="1">
    <citation type="submission" date="2023-01" db="EMBL/GenBank/DDBJ databases">
        <title>Psychrosphaera sp. nov., isolated from marine algae.</title>
        <authorList>
            <person name="Bayburt H."/>
            <person name="Choi B.J."/>
            <person name="Kim J.M."/>
            <person name="Choi D.G."/>
            <person name="Jeon C.O."/>
        </authorList>
    </citation>
    <scope>NUCLEOTIDE SEQUENCE [LARGE SCALE GENOMIC DNA]</scope>
    <source>
        <strain evidence="1 2">G1-22</strain>
    </source>
</reference>
<evidence type="ECO:0008006" key="3">
    <source>
        <dbReference type="Google" id="ProtNLM"/>
    </source>
</evidence>
<name>A0ABT5FAF0_9GAMM</name>
<evidence type="ECO:0000313" key="1">
    <source>
        <dbReference type="EMBL" id="MDC2888518.1"/>
    </source>
</evidence>
<organism evidence="1 2">
    <name type="scientific">Psychrosphaera algicola</name>
    <dbReference type="NCBI Taxonomy" id="3023714"/>
    <lineage>
        <taxon>Bacteria</taxon>
        <taxon>Pseudomonadati</taxon>
        <taxon>Pseudomonadota</taxon>
        <taxon>Gammaproteobacteria</taxon>
        <taxon>Alteromonadales</taxon>
        <taxon>Pseudoalteromonadaceae</taxon>
        <taxon>Psychrosphaera</taxon>
    </lineage>
</organism>
<comment type="caution">
    <text evidence="1">The sequence shown here is derived from an EMBL/GenBank/DDBJ whole genome shotgun (WGS) entry which is preliminary data.</text>
</comment>
<accession>A0ABT5FAF0</accession>
<evidence type="ECO:0000313" key="2">
    <source>
        <dbReference type="Proteomes" id="UP001528411"/>
    </source>
</evidence>
<gene>
    <name evidence="1" type="ORF">PN838_06830</name>
</gene>